<feature type="compositionally biased region" description="Polar residues" evidence="1">
    <location>
        <begin position="244"/>
        <end position="266"/>
    </location>
</feature>
<dbReference type="GO" id="GO:0005737">
    <property type="term" value="C:cytoplasm"/>
    <property type="evidence" value="ECO:0007669"/>
    <property type="project" value="TreeGrafter"/>
</dbReference>
<feature type="compositionally biased region" description="Basic and acidic residues" evidence="1">
    <location>
        <begin position="1000"/>
        <end position="1009"/>
    </location>
</feature>
<name>A0A8H7C938_9AGAR</name>
<dbReference type="SUPFAM" id="SSF48065">
    <property type="entry name" value="DBL homology domain (DH-domain)"/>
    <property type="match status" value="1"/>
</dbReference>
<feature type="compositionally biased region" description="Acidic residues" evidence="1">
    <location>
        <begin position="703"/>
        <end position="724"/>
    </location>
</feature>
<dbReference type="Pfam" id="PF00621">
    <property type="entry name" value="RhoGEF"/>
    <property type="match status" value="1"/>
</dbReference>
<gene>
    <name evidence="3" type="ORF">MVEN_02518100</name>
</gene>
<feature type="domain" description="DH" evidence="2">
    <location>
        <begin position="749"/>
        <end position="967"/>
    </location>
</feature>
<feature type="compositionally biased region" description="Polar residues" evidence="1">
    <location>
        <begin position="1084"/>
        <end position="1101"/>
    </location>
</feature>
<feature type="compositionally biased region" description="Low complexity" evidence="1">
    <location>
        <begin position="187"/>
        <end position="196"/>
    </location>
</feature>
<dbReference type="Gene3D" id="1.20.900.10">
    <property type="entry name" value="Dbl homology (DH) domain"/>
    <property type="match status" value="1"/>
</dbReference>
<feature type="region of interest" description="Disordered" evidence="1">
    <location>
        <begin position="1251"/>
        <end position="1272"/>
    </location>
</feature>
<organism evidence="3 4">
    <name type="scientific">Mycena venus</name>
    <dbReference type="NCBI Taxonomy" id="2733690"/>
    <lineage>
        <taxon>Eukaryota</taxon>
        <taxon>Fungi</taxon>
        <taxon>Dikarya</taxon>
        <taxon>Basidiomycota</taxon>
        <taxon>Agaricomycotina</taxon>
        <taxon>Agaricomycetes</taxon>
        <taxon>Agaricomycetidae</taxon>
        <taxon>Agaricales</taxon>
        <taxon>Marasmiineae</taxon>
        <taxon>Mycenaceae</taxon>
        <taxon>Mycena</taxon>
    </lineage>
</organism>
<dbReference type="PROSITE" id="PS50010">
    <property type="entry name" value="DH_2"/>
    <property type="match status" value="1"/>
</dbReference>
<feature type="compositionally biased region" description="Basic and acidic residues" evidence="1">
    <location>
        <begin position="528"/>
        <end position="541"/>
    </location>
</feature>
<feature type="compositionally biased region" description="Low complexity" evidence="1">
    <location>
        <begin position="467"/>
        <end position="476"/>
    </location>
</feature>
<feature type="compositionally biased region" description="Basic and acidic residues" evidence="1">
    <location>
        <begin position="1026"/>
        <end position="1037"/>
    </location>
</feature>
<dbReference type="SMART" id="SM00325">
    <property type="entry name" value="RhoGEF"/>
    <property type="match status" value="1"/>
</dbReference>
<dbReference type="PANTHER" id="PTHR12673:SF159">
    <property type="entry name" value="LD03170P"/>
    <property type="match status" value="1"/>
</dbReference>
<feature type="compositionally biased region" description="Basic and acidic residues" evidence="1">
    <location>
        <begin position="14"/>
        <end position="26"/>
    </location>
</feature>
<feature type="compositionally biased region" description="Polar residues" evidence="1">
    <location>
        <begin position="1"/>
        <end position="13"/>
    </location>
</feature>
<dbReference type="OrthoDB" id="1716625at2759"/>
<feature type="region of interest" description="Disordered" evidence="1">
    <location>
        <begin position="107"/>
        <end position="266"/>
    </location>
</feature>
<dbReference type="GO" id="GO:0005085">
    <property type="term" value="F:guanyl-nucleotide exchange factor activity"/>
    <property type="evidence" value="ECO:0007669"/>
    <property type="project" value="InterPro"/>
</dbReference>
<protein>
    <submittedName>
        <fullName evidence="3">DH domain-containing protein</fullName>
    </submittedName>
</protein>
<dbReference type="EMBL" id="JACAZI010000034">
    <property type="protein sequence ID" value="KAF7328884.1"/>
    <property type="molecule type" value="Genomic_DNA"/>
</dbReference>
<dbReference type="PANTHER" id="PTHR12673">
    <property type="entry name" value="FACIOGENITAL DYSPLASIA PROTEIN"/>
    <property type="match status" value="1"/>
</dbReference>
<feature type="region of interest" description="Disordered" evidence="1">
    <location>
        <begin position="996"/>
        <end position="1104"/>
    </location>
</feature>
<sequence length="1322" mass="144387">MPISSNSDSSFEFRNSEKSKPVENKRFSISGGGSKSASRNASKRESHMTNLPLVEAQLLPSLRDTIDRMTRPPSRIFTPSSPPENDVNANKLLPVVPPTAQIPAIDNPSYSISPLPPSTPKPLKSALRAPTPKLQLRSPRSPAVLPTSYNEGQAEGRSLTGASTTPRLPSGSGNGYLASSASKNNGADASASSTSIRTRERSRTDPGAPQAPHTSITANKSDPRDGAKGSSTASNIPRPRATSGLRSASSTPRPRLVKTSTDSSSDLELRYELEARNRRSLRVVNGVLSSESESDGEARAGVGLGLRLVAPYPSQSFASKLRARFSRSNSDAGYAADEAAERRRKELLGLVQGLDQLGSQLQGHGQPEDSNGGDDDDYGVVVSGSGRVDFGAATSQAEPPRVMVSSSSGLNGELERDAGKNVSRRERERPTSLWQRSRSLSPAPPPLPKGQVGLMPGALRRHSVYHSVPSRPVSPVRSPPEPEPRYAPDECSLLSQSPESLYDEPDEGELAQELPRVQDPPTSSHLPVPDHRQSRFQRHSDDLVNSDTVILALHSRLAAAERETPGIPPSASDAGYPGQGKGERMSYVDSGLSLARVGMSWEDGEGRASGRGAGVLSFGAEKLFRTLSGRTVDGGGKRDSWNGNGNPEYAFGQDDILKGRRMDGIRPTSMTFSQSSSASSVYEDDKDARGSEHSEEPWHGEESAEEEEGHGENEEGNPMDEATEDAWRSTVSPTTYAAVVDRYGGLEVHRQEAIRALCVTEESFVSRLTNTINLFILPLRMQDSKCYISGVPAEIAKLFDWLEDILNLHAHLLSALRYVRETQHPVVERVAEAIRTSFVKRLEIYQPYLVRLVNVAGTIARLIADTTSDFGEFVRIQESSQECGGWSLESLLVDPVTRLGKYSAIFRKMLESTPKVHADYVPTLALVHSTEMVIKVMTEVKVREDEYDLVKSMSQRIKGLPSSVSLAKRGRRLLCEGQLLWVRTDPCLVAGAQLLNKESPPTDDHRNMYPRENTGAQKRSSNLVDAIHEWDQRRERSGSNASASTAASSYSLQSAAQPSKTPRAPPSPHLSFRGVPKAKLPESSRPSTQQDSLRFSSSNNETDPRFEETQLVQIFVFTDCVVVARASKSHYNGSEEWKLIEKVGIGKILNVTEVSDDSNNISPLLELDVLPADLKNLGELGVISDCASLEVLHLRVPPSDLPSNHEDLYKTWLSAFQQSSRLTLRAISNLGGSTTQLQYTDLGGWDGQHPIPISQRSLPKTPNDRNEKKEDGGRRVFTKCLENSNPEMRLDIMCFCVWSLAKYIYNVDVNVATLLPEHRVGD</sequence>
<dbReference type="Proteomes" id="UP000620124">
    <property type="component" value="Unassembled WGS sequence"/>
</dbReference>
<feature type="region of interest" description="Disordered" evidence="1">
    <location>
        <begin position="359"/>
        <end position="541"/>
    </location>
</feature>
<dbReference type="InterPro" id="IPR051092">
    <property type="entry name" value="FYVE_RhoGEF_PH"/>
</dbReference>
<keyword evidence="4" id="KW-1185">Reference proteome</keyword>
<evidence type="ECO:0000313" key="4">
    <source>
        <dbReference type="Proteomes" id="UP000620124"/>
    </source>
</evidence>
<feature type="compositionally biased region" description="Polar residues" evidence="1">
    <location>
        <begin position="1014"/>
        <end position="1023"/>
    </location>
</feature>
<feature type="compositionally biased region" description="Acidic residues" evidence="1">
    <location>
        <begin position="501"/>
        <end position="510"/>
    </location>
</feature>
<feature type="compositionally biased region" description="Basic and acidic residues" evidence="1">
    <location>
        <begin position="655"/>
        <end position="664"/>
    </location>
</feature>
<feature type="compositionally biased region" description="Basic and acidic residues" evidence="1">
    <location>
        <begin position="686"/>
        <end position="702"/>
    </location>
</feature>
<feature type="compositionally biased region" description="Low complexity" evidence="1">
    <location>
        <begin position="669"/>
        <end position="680"/>
    </location>
</feature>
<evidence type="ECO:0000313" key="3">
    <source>
        <dbReference type="EMBL" id="KAF7328884.1"/>
    </source>
</evidence>
<feature type="region of interest" description="Disordered" evidence="1">
    <location>
        <begin position="629"/>
        <end position="730"/>
    </location>
</feature>
<feature type="compositionally biased region" description="Low complexity" evidence="1">
    <location>
        <begin position="379"/>
        <end position="391"/>
    </location>
</feature>
<feature type="region of interest" description="Disordered" evidence="1">
    <location>
        <begin position="1"/>
        <end position="90"/>
    </location>
</feature>
<dbReference type="InterPro" id="IPR000219">
    <property type="entry name" value="DH_dom"/>
</dbReference>
<dbReference type="InterPro" id="IPR035899">
    <property type="entry name" value="DBL_dom_sf"/>
</dbReference>
<feature type="compositionally biased region" description="Basic and acidic residues" evidence="1">
    <location>
        <begin position="413"/>
        <end position="430"/>
    </location>
</feature>
<feature type="compositionally biased region" description="Low complexity" evidence="1">
    <location>
        <begin position="1038"/>
        <end position="1059"/>
    </location>
</feature>
<comment type="caution">
    <text evidence="3">The sequence shown here is derived from an EMBL/GenBank/DDBJ whole genome shotgun (WGS) entry which is preliminary data.</text>
</comment>
<proteinExistence type="predicted"/>
<reference evidence="3" key="1">
    <citation type="submission" date="2020-05" db="EMBL/GenBank/DDBJ databases">
        <title>Mycena genomes resolve the evolution of fungal bioluminescence.</title>
        <authorList>
            <person name="Tsai I.J."/>
        </authorList>
    </citation>
    <scope>NUCLEOTIDE SEQUENCE</scope>
    <source>
        <strain evidence="3">CCC161011</strain>
    </source>
</reference>
<accession>A0A8H7C938</accession>
<evidence type="ECO:0000256" key="1">
    <source>
        <dbReference type="SAM" id="MobiDB-lite"/>
    </source>
</evidence>
<feature type="compositionally biased region" description="Basic and acidic residues" evidence="1">
    <location>
        <begin position="1262"/>
        <end position="1272"/>
    </location>
</feature>
<evidence type="ECO:0000259" key="2">
    <source>
        <dbReference type="PROSITE" id="PS50010"/>
    </source>
</evidence>
<feature type="region of interest" description="Disordered" evidence="1">
    <location>
        <begin position="561"/>
        <end position="584"/>
    </location>
</feature>